<evidence type="ECO:0000313" key="3">
    <source>
        <dbReference type="Proteomes" id="UP001595607"/>
    </source>
</evidence>
<dbReference type="CDD" id="cd04179">
    <property type="entry name" value="DPM_DPG-synthase_like"/>
    <property type="match status" value="1"/>
</dbReference>
<dbReference type="PANTHER" id="PTHR48090">
    <property type="entry name" value="UNDECAPRENYL-PHOSPHATE 4-DEOXY-4-FORMAMIDO-L-ARABINOSE TRANSFERASE-RELATED"/>
    <property type="match status" value="1"/>
</dbReference>
<gene>
    <name evidence="2" type="ORF">ACFONP_09465</name>
</gene>
<feature type="domain" description="Glycosyltransferase 2-like" evidence="1">
    <location>
        <begin position="14"/>
        <end position="180"/>
    </location>
</feature>
<proteinExistence type="predicted"/>
<comment type="caution">
    <text evidence="2">The sequence shown here is derived from an EMBL/GenBank/DDBJ whole genome shotgun (WGS) entry which is preliminary data.</text>
</comment>
<organism evidence="2 3">
    <name type="scientific">Parvularcula lutaonensis</name>
    <dbReference type="NCBI Taxonomy" id="491923"/>
    <lineage>
        <taxon>Bacteria</taxon>
        <taxon>Pseudomonadati</taxon>
        <taxon>Pseudomonadota</taxon>
        <taxon>Alphaproteobacteria</taxon>
        <taxon>Parvularculales</taxon>
        <taxon>Parvularculaceae</taxon>
        <taxon>Parvularcula</taxon>
    </lineage>
</organism>
<protein>
    <submittedName>
        <fullName evidence="2">Glycosyltransferase family 2 protein</fullName>
    </submittedName>
</protein>
<keyword evidence="3" id="KW-1185">Reference proteome</keyword>
<dbReference type="SUPFAM" id="SSF53448">
    <property type="entry name" value="Nucleotide-diphospho-sugar transferases"/>
    <property type="match status" value="1"/>
</dbReference>
<reference evidence="3" key="1">
    <citation type="journal article" date="2019" name="Int. J. Syst. Evol. Microbiol.">
        <title>The Global Catalogue of Microorganisms (GCM) 10K type strain sequencing project: providing services to taxonomists for standard genome sequencing and annotation.</title>
        <authorList>
            <consortium name="The Broad Institute Genomics Platform"/>
            <consortium name="The Broad Institute Genome Sequencing Center for Infectious Disease"/>
            <person name="Wu L."/>
            <person name="Ma J."/>
        </authorList>
    </citation>
    <scope>NUCLEOTIDE SEQUENCE [LARGE SCALE GENOMIC DNA]</scope>
    <source>
        <strain evidence="3">KCTC 22245</strain>
    </source>
</reference>
<accession>A0ABV7MC75</accession>
<dbReference type="InterPro" id="IPR029044">
    <property type="entry name" value="Nucleotide-diphossugar_trans"/>
</dbReference>
<dbReference type="PANTHER" id="PTHR48090:SF7">
    <property type="entry name" value="RFBJ PROTEIN"/>
    <property type="match status" value="1"/>
</dbReference>
<name>A0ABV7MC75_9PROT</name>
<evidence type="ECO:0000259" key="1">
    <source>
        <dbReference type="Pfam" id="PF00535"/>
    </source>
</evidence>
<evidence type="ECO:0000313" key="2">
    <source>
        <dbReference type="EMBL" id="MFC3302958.1"/>
    </source>
</evidence>
<dbReference type="InterPro" id="IPR001173">
    <property type="entry name" value="Glyco_trans_2-like"/>
</dbReference>
<dbReference type="Pfam" id="PF00535">
    <property type="entry name" value="Glycos_transf_2"/>
    <property type="match status" value="1"/>
</dbReference>
<dbReference type="EMBL" id="JBHRVA010000003">
    <property type="protein sequence ID" value="MFC3302958.1"/>
    <property type="molecule type" value="Genomic_DNA"/>
</dbReference>
<sequence>MAEPATPDGGLFFSVVMPAYNEEAVIEKTLLDLTDYLDKEGFHYEVIVVDDGSADRTGAIVASVSEQRPQVRCVRNEGPGGFGFAIRKGLESYQGEAVVIVTADGADAPKDVAAYFRKIEEGFDACFGSRFSGGAVVKDYPKLKLLMNRASNMFLSLVLRRRYDDFTNGFKCYRREVIDAISPIVSGQFNITIELSVKTILGGWKYAVVPNDWSEREGGASSFNVVKLIRPYFVTLIYCMSESYIKRVRR</sequence>
<dbReference type="Proteomes" id="UP001595607">
    <property type="component" value="Unassembled WGS sequence"/>
</dbReference>
<dbReference type="InterPro" id="IPR050256">
    <property type="entry name" value="Glycosyltransferase_2"/>
</dbReference>
<dbReference type="RefSeq" id="WP_189575049.1">
    <property type="nucleotide sequence ID" value="NZ_BMXU01000002.1"/>
</dbReference>
<dbReference type="Gene3D" id="3.90.550.10">
    <property type="entry name" value="Spore Coat Polysaccharide Biosynthesis Protein SpsA, Chain A"/>
    <property type="match status" value="1"/>
</dbReference>